<proteinExistence type="predicted"/>
<comment type="caution">
    <text evidence="5">The sequence shown here is derived from an EMBL/GenBank/DDBJ whole genome shotgun (WGS) entry which is preliminary data.</text>
</comment>
<dbReference type="CDD" id="cd12247">
    <property type="entry name" value="RRM2_U1A_like"/>
    <property type="match status" value="1"/>
</dbReference>
<dbReference type="SMART" id="SM00360">
    <property type="entry name" value="RRM"/>
    <property type="match status" value="2"/>
</dbReference>
<keyword evidence="1 2" id="KW-0694">RNA-binding</keyword>
<name>A0ABR2W3N4_9FUNG</name>
<dbReference type="InterPro" id="IPR012677">
    <property type="entry name" value="Nucleotide-bd_a/b_plait_sf"/>
</dbReference>
<dbReference type="Gene3D" id="3.30.70.330">
    <property type="match status" value="2"/>
</dbReference>
<dbReference type="PANTHER" id="PTHR10501">
    <property type="entry name" value="U1 SMALL NUCLEAR RIBONUCLEOPROTEIN A/U2 SMALL NUCLEAR RIBONUCLEOPROTEIN B"/>
    <property type="match status" value="1"/>
</dbReference>
<evidence type="ECO:0000259" key="4">
    <source>
        <dbReference type="PROSITE" id="PS50102"/>
    </source>
</evidence>
<protein>
    <recommendedName>
        <fullName evidence="4">RRM domain-containing protein</fullName>
    </recommendedName>
</protein>
<feature type="compositionally biased region" description="Polar residues" evidence="3">
    <location>
        <begin position="1"/>
        <end position="31"/>
    </location>
</feature>
<dbReference type="InterPro" id="IPR035979">
    <property type="entry name" value="RBD_domain_sf"/>
</dbReference>
<organism evidence="5 6">
    <name type="scientific">Basidiobolus ranarum</name>
    <dbReference type="NCBI Taxonomy" id="34480"/>
    <lineage>
        <taxon>Eukaryota</taxon>
        <taxon>Fungi</taxon>
        <taxon>Fungi incertae sedis</taxon>
        <taxon>Zoopagomycota</taxon>
        <taxon>Entomophthoromycotina</taxon>
        <taxon>Basidiobolomycetes</taxon>
        <taxon>Basidiobolales</taxon>
        <taxon>Basidiobolaceae</taxon>
        <taxon>Basidiobolus</taxon>
    </lineage>
</organism>
<evidence type="ECO:0000256" key="2">
    <source>
        <dbReference type="PROSITE-ProRule" id="PRU00176"/>
    </source>
</evidence>
<feature type="compositionally biased region" description="Basic and acidic residues" evidence="3">
    <location>
        <begin position="200"/>
        <end position="221"/>
    </location>
</feature>
<dbReference type="Proteomes" id="UP001479436">
    <property type="component" value="Unassembled WGS sequence"/>
</dbReference>
<sequence length="325" mass="35450">MSQLSTHEVPSTSPVSNPTISPASTPGIQNPPSAPPTGIAGAPLAIPPTMPLGLPLGVPLPGQPPFPPLPGQPPFLPVPGAFPVPGIAPITPPVVPVISAPTPKDPAPETPSNTIYIRNIDEKIKIPKLKKELTTIFQKYGKIVEIIAHGNLRMRGQAFVVFDEQESATKALEEAQHHVFHNRQLLLQYSKGKSDAIVKRDGEDELEEHKKRRLEEKEKRGPISAKKQSKSNGSSKGYGYGSGDPLFHLNKILFIQNIPEGITEAMLTGIFQTYIGFKEVRLVPGKLDIAFVEYENEHQAAIAKEALKEYEIQPGHRVHITFAKK</sequence>
<reference evidence="5 6" key="1">
    <citation type="submission" date="2023-04" db="EMBL/GenBank/DDBJ databases">
        <title>Genome of Basidiobolus ranarum AG-B5.</title>
        <authorList>
            <person name="Stajich J.E."/>
            <person name="Carter-House D."/>
            <person name="Gryganskyi A."/>
        </authorList>
    </citation>
    <scope>NUCLEOTIDE SEQUENCE [LARGE SCALE GENOMIC DNA]</scope>
    <source>
        <strain evidence="5 6">AG-B5</strain>
    </source>
</reference>
<dbReference type="Pfam" id="PF00076">
    <property type="entry name" value="RRM_1"/>
    <property type="match status" value="2"/>
</dbReference>
<dbReference type="InterPro" id="IPR000504">
    <property type="entry name" value="RRM_dom"/>
</dbReference>
<evidence type="ECO:0000313" key="6">
    <source>
        <dbReference type="Proteomes" id="UP001479436"/>
    </source>
</evidence>
<dbReference type="SUPFAM" id="SSF54928">
    <property type="entry name" value="RNA-binding domain, RBD"/>
    <property type="match status" value="2"/>
</dbReference>
<dbReference type="CDD" id="cd12246">
    <property type="entry name" value="RRM1_U1A_like"/>
    <property type="match status" value="1"/>
</dbReference>
<dbReference type="PROSITE" id="PS50102">
    <property type="entry name" value="RRM"/>
    <property type="match status" value="2"/>
</dbReference>
<evidence type="ECO:0000313" key="5">
    <source>
        <dbReference type="EMBL" id="KAK9718613.1"/>
    </source>
</evidence>
<gene>
    <name evidence="5" type="ORF">K7432_005335</name>
</gene>
<feature type="domain" description="RRM" evidence="4">
    <location>
        <begin position="251"/>
        <end position="325"/>
    </location>
</feature>
<dbReference type="EMBL" id="JASJQH010007082">
    <property type="protein sequence ID" value="KAK9718613.1"/>
    <property type="molecule type" value="Genomic_DNA"/>
</dbReference>
<evidence type="ECO:0000256" key="3">
    <source>
        <dbReference type="SAM" id="MobiDB-lite"/>
    </source>
</evidence>
<accession>A0ABR2W3N4</accession>
<evidence type="ECO:0000256" key="1">
    <source>
        <dbReference type="ARBA" id="ARBA00022884"/>
    </source>
</evidence>
<feature type="domain" description="RRM" evidence="4">
    <location>
        <begin position="113"/>
        <end position="192"/>
    </location>
</feature>
<feature type="region of interest" description="Disordered" evidence="3">
    <location>
        <begin position="200"/>
        <end position="237"/>
    </location>
</feature>
<feature type="region of interest" description="Disordered" evidence="3">
    <location>
        <begin position="1"/>
        <end position="44"/>
    </location>
</feature>
<keyword evidence="6" id="KW-1185">Reference proteome</keyword>